<evidence type="ECO:0000313" key="5">
    <source>
        <dbReference type="Proteomes" id="UP000664466"/>
    </source>
</evidence>
<reference evidence="4" key="2">
    <citation type="submission" date="2021-04" db="EMBL/GenBank/DDBJ databases">
        <title>Complete Genome and methylome analysis of Thiothrix fructosivorans ATCC 49748.</title>
        <authorList>
            <person name="Fomenkov A."/>
            <person name="Sun L."/>
            <person name="Vincze T."/>
            <person name="Grabovich M.Y."/>
            <person name="Roberts R.J."/>
        </authorList>
    </citation>
    <scope>NUCLEOTIDE SEQUENCE</scope>
    <source>
        <strain evidence="4">ATCC 49748</strain>
    </source>
</reference>
<feature type="signal peptide" evidence="2">
    <location>
        <begin position="1"/>
        <end position="28"/>
    </location>
</feature>
<dbReference type="Gene3D" id="3.10.450.40">
    <property type="match status" value="1"/>
</dbReference>
<sequence length="226" mass="24852">MTNHSPTMQLVMRGIVLLWALASPASHAGNLDPLAPNEMARAASQATLSATPTTTSTRRQASTTSTAPANEVLLIERHINNKGNTERLADVYTYDYHTNQTIITVVNLDTNTTLAKHYQQNVQLPLTDKELKRAAELIFNDDEQRPLLNAEFKRITGKTLSDPKQLHVKAFVFHASSLPEQLNAASQECGVQRCAQVLLYTVDSVVFEVSPIVNLSANVVTQNIGF</sequence>
<keyword evidence="2" id="KW-0732">Signal</keyword>
<dbReference type="EMBL" id="JAFMPM010000005">
    <property type="protein sequence ID" value="MBO0611768.1"/>
    <property type="molecule type" value="Genomic_DNA"/>
</dbReference>
<keyword evidence="5" id="KW-1185">Reference proteome</keyword>
<dbReference type="AlphaFoldDB" id="A0A8B0SGU5"/>
<evidence type="ECO:0000256" key="2">
    <source>
        <dbReference type="SAM" id="SignalP"/>
    </source>
</evidence>
<reference evidence="3 5" key="1">
    <citation type="submission" date="2021-03" db="EMBL/GenBank/DDBJ databases">
        <title>Draft genome and methylome analysis of Thiotrix fructosivoruns ATCC 49748.</title>
        <authorList>
            <person name="Fomenkov A."/>
            <person name="Grabovich M.Y."/>
            <person name="Roberts R.J."/>
        </authorList>
    </citation>
    <scope>NUCLEOTIDE SEQUENCE [LARGE SCALE GENOMIC DNA]</scope>
    <source>
        <strain evidence="3 5">ATCC 49748</strain>
        <plasmid evidence="3">pTfr446</plasmid>
    </source>
</reference>
<dbReference type="Proteomes" id="UP000664466">
    <property type="component" value="Unassembled WGS sequence"/>
</dbReference>
<dbReference type="EMBL" id="CP072748">
    <property type="protein sequence ID" value="QTX10576.1"/>
    <property type="molecule type" value="Genomic_DNA"/>
</dbReference>
<keyword evidence="3" id="KW-0614">Plasmid</keyword>
<feature type="chain" id="PRO_5032366607" evidence="2">
    <location>
        <begin position="29"/>
        <end position="226"/>
    </location>
</feature>
<evidence type="ECO:0000313" key="3">
    <source>
        <dbReference type="EMBL" id="MBO0611768.1"/>
    </source>
</evidence>
<protein>
    <submittedName>
        <fullName evidence="4">Uncharacterized protein</fullName>
    </submittedName>
</protein>
<accession>A0A8B0SGU5</accession>
<geneLocation type="plasmid" evidence="3">
    <name>pTfr446</name>
</geneLocation>
<organism evidence="4">
    <name type="scientific">Thiothrix fructosivorans</name>
    <dbReference type="NCBI Taxonomy" id="111770"/>
    <lineage>
        <taxon>Bacteria</taxon>
        <taxon>Pseudomonadati</taxon>
        <taxon>Pseudomonadota</taxon>
        <taxon>Gammaproteobacteria</taxon>
        <taxon>Thiotrichales</taxon>
        <taxon>Thiotrichaceae</taxon>
        <taxon>Thiothrix</taxon>
    </lineage>
</organism>
<gene>
    <name evidence="4" type="ORF">J1836_018730</name>
    <name evidence="3" type="ORF">J1836_02335</name>
</gene>
<proteinExistence type="predicted"/>
<dbReference type="RefSeq" id="WP_207249282.1">
    <property type="nucleotide sequence ID" value="NZ_JAFMPM010000005.1"/>
</dbReference>
<feature type="region of interest" description="Disordered" evidence="1">
    <location>
        <begin position="42"/>
        <end position="68"/>
    </location>
</feature>
<evidence type="ECO:0000256" key="1">
    <source>
        <dbReference type="SAM" id="MobiDB-lite"/>
    </source>
</evidence>
<name>A0A8B0SGU5_9GAMM</name>
<evidence type="ECO:0000313" key="4">
    <source>
        <dbReference type="EMBL" id="QTX10576.1"/>
    </source>
</evidence>